<accession>A0AAF0FC24</accession>
<organism evidence="2 3">
    <name type="scientific">Malassezia psittaci</name>
    <dbReference type="NCBI Taxonomy" id="1821823"/>
    <lineage>
        <taxon>Eukaryota</taxon>
        <taxon>Fungi</taxon>
        <taxon>Dikarya</taxon>
        <taxon>Basidiomycota</taxon>
        <taxon>Ustilaginomycotina</taxon>
        <taxon>Malasseziomycetes</taxon>
        <taxon>Malasseziales</taxon>
        <taxon>Malasseziaceae</taxon>
        <taxon>Malassezia</taxon>
    </lineage>
</organism>
<dbReference type="AlphaFoldDB" id="A0AAF0FC24"/>
<proteinExistence type="predicted"/>
<keyword evidence="3" id="KW-1185">Reference proteome</keyword>
<feature type="region of interest" description="Disordered" evidence="1">
    <location>
        <begin position="241"/>
        <end position="263"/>
    </location>
</feature>
<gene>
    <name evidence="2" type="ORF">MPSI1_003315</name>
</gene>
<evidence type="ECO:0000256" key="1">
    <source>
        <dbReference type="SAM" id="MobiDB-lite"/>
    </source>
</evidence>
<reference evidence="2" key="1">
    <citation type="submission" date="2023-02" db="EMBL/GenBank/DDBJ databases">
        <title>Mating type loci evolution in Malassezia.</title>
        <authorList>
            <person name="Coelho M.A."/>
        </authorList>
    </citation>
    <scope>NUCLEOTIDE SEQUENCE</scope>
    <source>
        <strain evidence="2">CBS 14136</strain>
    </source>
</reference>
<evidence type="ECO:0000313" key="2">
    <source>
        <dbReference type="EMBL" id="WFD44645.1"/>
    </source>
</evidence>
<sequence length="294" mass="31521">MLAADVQCIVTSVTHAATYSADVSISTLIDASTALNTLGVKAASDYVLSRAWMQALAHRECVDILLEAGPCPVPLSPSSIVARLAASPEPTLDPIAHEYLLQFQEILVTDEWKQLIATQDQAAAHILEILASNLTPMNAASRYKMLVGDVVLAEDGPRPEGHLYQMIESIGSKLVRYLQHHWVAVRAVHGFDSVPNWCVKELSYALDVDVHALRMAPLTPTTDAGAPNSSVFALTSAGFGDRGRESDTCASPDMNASLTRKEKHRGPVSLHAAAINKAAAQTAVATGRIYNELC</sequence>
<protein>
    <submittedName>
        <fullName evidence="2">Uncharacterized protein</fullName>
    </submittedName>
</protein>
<dbReference type="EMBL" id="CP118379">
    <property type="protein sequence ID" value="WFD44645.1"/>
    <property type="molecule type" value="Genomic_DNA"/>
</dbReference>
<dbReference type="Proteomes" id="UP001214628">
    <property type="component" value="Chromosome 5"/>
</dbReference>
<evidence type="ECO:0000313" key="3">
    <source>
        <dbReference type="Proteomes" id="UP001214628"/>
    </source>
</evidence>
<name>A0AAF0FC24_9BASI</name>